<dbReference type="HOGENOM" id="CLU_123271_0_0_10"/>
<dbReference type="Proteomes" id="UP000006330">
    <property type="component" value="Unassembled WGS sequence"/>
</dbReference>
<name>K5ZH78_9BACT</name>
<sequence>MAKQPRGIRNNNPGNIRNSERNDWNGEVSKADKKDQAFEEFKTMADGVRAMMLLLQKYQRSYNLHTVKELVERWAPRNENNTAAYVRTVCKEMQMPECCGLDLTDKGTMCALVDAMCYVENGVHIDMADIEAGWEKM</sequence>
<dbReference type="AlphaFoldDB" id="K5ZH78"/>
<reference evidence="2 3" key="1">
    <citation type="submission" date="2012-02" db="EMBL/GenBank/DDBJ databases">
        <title>The Genome Sequence of Parabacteroides goldsteinii CL02T12C30.</title>
        <authorList>
            <consortium name="The Broad Institute Genome Sequencing Platform"/>
            <person name="Earl A."/>
            <person name="Ward D."/>
            <person name="Feldgarden M."/>
            <person name="Gevers D."/>
            <person name="Zitomersky N.L."/>
            <person name="Coyne M.J."/>
            <person name="Comstock L.E."/>
            <person name="Young S.K."/>
            <person name="Zeng Q."/>
            <person name="Gargeya S."/>
            <person name="Fitzgerald M."/>
            <person name="Haas B."/>
            <person name="Abouelleil A."/>
            <person name="Alvarado L."/>
            <person name="Arachchi H.M."/>
            <person name="Berlin A."/>
            <person name="Chapman S.B."/>
            <person name="Gearin G."/>
            <person name="Goldberg J."/>
            <person name="Griggs A."/>
            <person name="Gujja S."/>
            <person name="Hansen M."/>
            <person name="Heiman D."/>
            <person name="Howarth C."/>
            <person name="Larimer J."/>
            <person name="Lui A."/>
            <person name="MacDonald P.J.P."/>
            <person name="McCowen C."/>
            <person name="Montmayeur A."/>
            <person name="Murphy C."/>
            <person name="Neiman D."/>
            <person name="Pearson M."/>
            <person name="Priest M."/>
            <person name="Roberts A."/>
            <person name="Saif S."/>
            <person name="Shea T."/>
            <person name="Sisk P."/>
            <person name="Stolte C."/>
            <person name="Sykes S."/>
            <person name="Wortman J."/>
            <person name="Nusbaum C."/>
            <person name="Birren B."/>
        </authorList>
    </citation>
    <scope>NUCLEOTIDE SEQUENCE [LARGE SCALE GENOMIC DNA]</scope>
    <source>
        <strain evidence="2 3">CL02T12C30</strain>
    </source>
</reference>
<dbReference type="PATRIC" id="fig|999418.3.peg.2437"/>
<accession>K5ZH78</accession>
<evidence type="ECO:0000256" key="1">
    <source>
        <dbReference type="SAM" id="MobiDB-lite"/>
    </source>
</evidence>
<feature type="compositionally biased region" description="Basic and acidic residues" evidence="1">
    <location>
        <begin position="18"/>
        <end position="32"/>
    </location>
</feature>
<feature type="region of interest" description="Disordered" evidence="1">
    <location>
        <begin position="1"/>
        <end position="32"/>
    </location>
</feature>
<comment type="caution">
    <text evidence="2">The sequence shown here is derived from an EMBL/GenBank/DDBJ whole genome shotgun (WGS) entry which is preliminary data.</text>
</comment>
<feature type="compositionally biased region" description="Low complexity" evidence="1">
    <location>
        <begin position="1"/>
        <end position="17"/>
    </location>
</feature>
<gene>
    <name evidence="2" type="ORF">HMPREF1076_02396</name>
</gene>
<organism evidence="2 3">
    <name type="scientific">Parabacteroides goldsteinii CL02T12C30</name>
    <dbReference type="NCBI Taxonomy" id="999418"/>
    <lineage>
        <taxon>Bacteria</taxon>
        <taxon>Pseudomonadati</taxon>
        <taxon>Bacteroidota</taxon>
        <taxon>Bacteroidia</taxon>
        <taxon>Bacteroidales</taxon>
        <taxon>Tannerellaceae</taxon>
        <taxon>Parabacteroides</taxon>
    </lineage>
</organism>
<evidence type="ECO:0000313" key="3">
    <source>
        <dbReference type="Proteomes" id="UP000006330"/>
    </source>
</evidence>
<dbReference type="RefSeq" id="WP_007654380.1">
    <property type="nucleotide sequence ID" value="NZ_JH976473.1"/>
</dbReference>
<dbReference type="EMBL" id="AGZO01000017">
    <property type="protein sequence ID" value="EKN15059.1"/>
    <property type="molecule type" value="Genomic_DNA"/>
</dbReference>
<dbReference type="OrthoDB" id="1118459at2"/>
<protein>
    <recommendedName>
        <fullName evidence="4">Structural protein P5</fullName>
    </recommendedName>
</protein>
<evidence type="ECO:0000313" key="2">
    <source>
        <dbReference type="EMBL" id="EKN15059.1"/>
    </source>
</evidence>
<evidence type="ECO:0008006" key="4">
    <source>
        <dbReference type="Google" id="ProtNLM"/>
    </source>
</evidence>
<proteinExistence type="predicted"/>